<dbReference type="EMBL" id="JALZWP010000003">
    <property type="protein sequence ID" value="MCL1628053.1"/>
    <property type="molecule type" value="Genomic_DNA"/>
</dbReference>
<dbReference type="PANTHER" id="PTHR30576:SF4">
    <property type="entry name" value="UNDECAPRENYL-PHOSPHATE GALACTOSE PHOSPHOTRANSFERASE"/>
    <property type="match status" value="1"/>
</dbReference>
<dbReference type="InterPro" id="IPR003362">
    <property type="entry name" value="Bact_transf"/>
</dbReference>
<comment type="caution">
    <text evidence="11">The sequence shown here is derived from an EMBL/GenBank/DDBJ whole genome shotgun (WGS) entry which is preliminary data.</text>
</comment>
<organism evidence="11 12">
    <name type="scientific">Roseinatronobacter domitianus</name>
    <dbReference type="NCBI Taxonomy" id="2940293"/>
    <lineage>
        <taxon>Bacteria</taxon>
        <taxon>Pseudomonadati</taxon>
        <taxon>Pseudomonadota</taxon>
        <taxon>Alphaproteobacteria</taxon>
        <taxon>Rhodobacterales</taxon>
        <taxon>Paracoccaceae</taxon>
        <taxon>Roseinatronobacter</taxon>
    </lineage>
</organism>
<comment type="similarity">
    <text evidence="2">Belongs to the bacterial sugar transferase family.</text>
</comment>
<protein>
    <submittedName>
        <fullName evidence="11">Sugar transferase</fullName>
    </submittedName>
</protein>
<feature type="transmembrane region" description="Helical" evidence="9">
    <location>
        <begin position="41"/>
        <end position="65"/>
    </location>
</feature>
<evidence type="ECO:0000256" key="5">
    <source>
        <dbReference type="ARBA" id="ARBA00022692"/>
    </source>
</evidence>
<dbReference type="Proteomes" id="UP001202550">
    <property type="component" value="Unassembled WGS sequence"/>
</dbReference>
<evidence type="ECO:0000313" key="12">
    <source>
        <dbReference type="Proteomes" id="UP001202550"/>
    </source>
</evidence>
<dbReference type="Pfam" id="PF02397">
    <property type="entry name" value="Bac_transf"/>
    <property type="match status" value="1"/>
</dbReference>
<dbReference type="GO" id="GO:0016740">
    <property type="term" value="F:transferase activity"/>
    <property type="evidence" value="ECO:0007669"/>
    <property type="project" value="UniProtKB-KW"/>
</dbReference>
<reference evidence="11 12" key="1">
    <citation type="submission" date="2022-05" db="EMBL/GenBank/DDBJ databases">
        <title>Seasonal and diel survey of microbial diversity of the Tyrrhenian coast.</title>
        <authorList>
            <person name="Gattoni G."/>
            <person name="Corral P."/>
        </authorList>
    </citation>
    <scope>NUCLEOTIDE SEQUENCE [LARGE SCALE GENOMIC DNA]</scope>
    <source>
        <strain evidence="11 12">V10</strain>
    </source>
</reference>
<keyword evidence="12" id="KW-1185">Reference proteome</keyword>
<sequence length="231" mass="26461">MTMTFQHNKMEATQVVAKDNYDQTINADGFYVRYGKRVLDLAIVLASLPIVIPVLLVCALANLLTRNPIFYTQLRLGQHGQIFRIWKLSTMHPNADKLLEDLLANDPERAREWQSTQKLKDDPRITRVGAFLRRTSIDEIPQLFNVLKGDMSLLGPRPMMLDQIELYGPTLDVYLSMKPGISGKWQVSERNDAHFRRRAQIDVEYASDLTLGTDLKLVLETIRTLIRSTGY</sequence>
<evidence type="ECO:0000256" key="1">
    <source>
        <dbReference type="ARBA" id="ARBA00004236"/>
    </source>
</evidence>
<evidence type="ECO:0000313" key="11">
    <source>
        <dbReference type="EMBL" id="MCL1628053.1"/>
    </source>
</evidence>
<evidence type="ECO:0000256" key="2">
    <source>
        <dbReference type="ARBA" id="ARBA00006464"/>
    </source>
</evidence>
<evidence type="ECO:0000256" key="4">
    <source>
        <dbReference type="ARBA" id="ARBA00022679"/>
    </source>
</evidence>
<keyword evidence="3" id="KW-1003">Cell membrane</keyword>
<evidence type="ECO:0000256" key="3">
    <source>
        <dbReference type="ARBA" id="ARBA00022475"/>
    </source>
</evidence>
<accession>A0ABT0LZM2</accession>
<evidence type="ECO:0000256" key="9">
    <source>
        <dbReference type="SAM" id="Phobius"/>
    </source>
</evidence>
<dbReference type="RefSeq" id="WP_249056940.1">
    <property type="nucleotide sequence ID" value="NZ_JALZWP010000003.1"/>
</dbReference>
<evidence type="ECO:0000259" key="10">
    <source>
        <dbReference type="Pfam" id="PF02397"/>
    </source>
</evidence>
<keyword evidence="8" id="KW-0270">Exopolysaccharide synthesis</keyword>
<evidence type="ECO:0000256" key="6">
    <source>
        <dbReference type="ARBA" id="ARBA00022989"/>
    </source>
</evidence>
<evidence type="ECO:0000256" key="7">
    <source>
        <dbReference type="ARBA" id="ARBA00023136"/>
    </source>
</evidence>
<gene>
    <name evidence="11" type="ORF">M3N55_04860</name>
</gene>
<keyword evidence="4 11" id="KW-0808">Transferase</keyword>
<keyword evidence="5 9" id="KW-0812">Transmembrane</keyword>
<dbReference type="PANTHER" id="PTHR30576">
    <property type="entry name" value="COLANIC BIOSYNTHESIS UDP-GLUCOSE LIPID CARRIER TRANSFERASE"/>
    <property type="match status" value="1"/>
</dbReference>
<comment type="subcellular location">
    <subcellularLocation>
        <location evidence="1">Cell membrane</location>
    </subcellularLocation>
</comment>
<keyword evidence="6 9" id="KW-1133">Transmembrane helix</keyword>
<feature type="domain" description="Bacterial sugar transferase" evidence="10">
    <location>
        <begin position="36"/>
        <end position="226"/>
    </location>
</feature>
<name>A0ABT0LZM2_9RHOB</name>
<proteinExistence type="inferred from homology"/>
<evidence type="ECO:0000256" key="8">
    <source>
        <dbReference type="ARBA" id="ARBA00023169"/>
    </source>
</evidence>
<keyword evidence="7 9" id="KW-0472">Membrane</keyword>